<keyword evidence="4" id="KW-1015">Disulfide bond</keyword>
<feature type="chain" id="PRO_5039567291" description="Chitin-binding type-2 domain-containing protein" evidence="6">
    <location>
        <begin position="23"/>
        <end position="129"/>
    </location>
</feature>
<evidence type="ECO:0000256" key="3">
    <source>
        <dbReference type="ARBA" id="ARBA00022737"/>
    </source>
</evidence>
<evidence type="ECO:0000256" key="4">
    <source>
        <dbReference type="ARBA" id="ARBA00023157"/>
    </source>
</evidence>
<feature type="domain" description="Chitin-binding type-2" evidence="7">
    <location>
        <begin position="28"/>
        <end position="89"/>
    </location>
</feature>
<dbReference type="AlphaFoldDB" id="A0A9D4PSR4"/>
<evidence type="ECO:0000256" key="5">
    <source>
        <dbReference type="ARBA" id="ARBA00023180"/>
    </source>
</evidence>
<reference evidence="8" key="1">
    <citation type="journal article" date="2020" name="Cell">
        <title>Large-Scale Comparative Analyses of Tick Genomes Elucidate Their Genetic Diversity and Vector Capacities.</title>
        <authorList>
            <consortium name="Tick Genome and Microbiome Consortium (TIGMIC)"/>
            <person name="Jia N."/>
            <person name="Wang J."/>
            <person name="Shi W."/>
            <person name="Du L."/>
            <person name="Sun Y."/>
            <person name="Zhan W."/>
            <person name="Jiang J.F."/>
            <person name="Wang Q."/>
            <person name="Zhang B."/>
            <person name="Ji P."/>
            <person name="Bell-Sakyi L."/>
            <person name="Cui X.M."/>
            <person name="Yuan T.T."/>
            <person name="Jiang B.G."/>
            <person name="Yang W.F."/>
            <person name="Lam T.T."/>
            <person name="Chang Q.C."/>
            <person name="Ding S.J."/>
            <person name="Wang X.J."/>
            <person name="Zhu J.G."/>
            <person name="Ruan X.D."/>
            <person name="Zhao L."/>
            <person name="Wei J.T."/>
            <person name="Ye R.Z."/>
            <person name="Que T.C."/>
            <person name="Du C.H."/>
            <person name="Zhou Y.H."/>
            <person name="Cheng J.X."/>
            <person name="Dai P.F."/>
            <person name="Guo W.B."/>
            <person name="Han X.H."/>
            <person name="Huang E.J."/>
            <person name="Li L.F."/>
            <person name="Wei W."/>
            <person name="Gao Y.C."/>
            <person name="Liu J.Z."/>
            <person name="Shao H.Z."/>
            <person name="Wang X."/>
            <person name="Wang C.C."/>
            <person name="Yang T.C."/>
            <person name="Huo Q.B."/>
            <person name="Li W."/>
            <person name="Chen H.Y."/>
            <person name="Chen S.E."/>
            <person name="Zhou L.G."/>
            <person name="Ni X.B."/>
            <person name="Tian J.H."/>
            <person name="Sheng Y."/>
            <person name="Liu T."/>
            <person name="Pan Y.S."/>
            <person name="Xia L.Y."/>
            <person name="Li J."/>
            <person name="Zhao F."/>
            <person name="Cao W.C."/>
        </authorList>
    </citation>
    <scope>NUCLEOTIDE SEQUENCE</scope>
    <source>
        <strain evidence="8">Rsan-2018</strain>
    </source>
</reference>
<dbReference type="InterPro" id="IPR002557">
    <property type="entry name" value="Chitin-bd_dom"/>
</dbReference>
<dbReference type="SUPFAM" id="SSF57625">
    <property type="entry name" value="Invertebrate chitin-binding proteins"/>
    <property type="match status" value="1"/>
</dbReference>
<dbReference type="InterPro" id="IPR051940">
    <property type="entry name" value="Chitin_bind-dev_reg"/>
</dbReference>
<keyword evidence="3" id="KW-0677">Repeat</keyword>
<proteinExistence type="predicted"/>
<sequence length="129" mass="14106">MQTKVIVPVLVTLVVAVAGLSAAILDEHVVCPVVDHKGDDVTYFPNIYNCSTFYVCSQGVPKLMACPDGLHFNRTVNVCDHSYRTECDEVRLPKPLLPTTEAPPATERIIITQVVKEIIKNADDQAPSS</sequence>
<evidence type="ECO:0000256" key="2">
    <source>
        <dbReference type="ARBA" id="ARBA00022729"/>
    </source>
</evidence>
<keyword evidence="2 6" id="KW-0732">Signal</keyword>
<accession>A0A9D4PSR4</accession>
<evidence type="ECO:0000256" key="1">
    <source>
        <dbReference type="ARBA" id="ARBA00022669"/>
    </source>
</evidence>
<protein>
    <recommendedName>
        <fullName evidence="7">Chitin-binding type-2 domain-containing protein</fullName>
    </recommendedName>
</protein>
<organism evidence="8 9">
    <name type="scientific">Rhipicephalus sanguineus</name>
    <name type="common">Brown dog tick</name>
    <name type="synonym">Ixodes sanguineus</name>
    <dbReference type="NCBI Taxonomy" id="34632"/>
    <lineage>
        <taxon>Eukaryota</taxon>
        <taxon>Metazoa</taxon>
        <taxon>Ecdysozoa</taxon>
        <taxon>Arthropoda</taxon>
        <taxon>Chelicerata</taxon>
        <taxon>Arachnida</taxon>
        <taxon>Acari</taxon>
        <taxon>Parasitiformes</taxon>
        <taxon>Ixodida</taxon>
        <taxon>Ixodoidea</taxon>
        <taxon>Ixodidae</taxon>
        <taxon>Rhipicephalinae</taxon>
        <taxon>Rhipicephalus</taxon>
        <taxon>Rhipicephalus</taxon>
    </lineage>
</organism>
<dbReference type="InterPro" id="IPR036508">
    <property type="entry name" value="Chitin-bd_dom_sf"/>
</dbReference>
<evidence type="ECO:0000259" key="7">
    <source>
        <dbReference type="PROSITE" id="PS50940"/>
    </source>
</evidence>
<evidence type="ECO:0000256" key="6">
    <source>
        <dbReference type="SAM" id="SignalP"/>
    </source>
</evidence>
<dbReference type="GO" id="GO:0008061">
    <property type="term" value="F:chitin binding"/>
    <property type="evidence" value="ECO:0007669"/>
    <property type="project" value="UniProtKB-KW"/>
</dbReference>
<keyword evidence="5" id="KW-0325">Glycoprotein</keyword>
<dbReference type="Pfam" id="PF01607">
    <property type="entry name" value="CBM_14"/>
    <property type="match status" value="1"/>
</dbReference>
<evidence type="ECO:0000313" key="8">
    <source>
        <dbReference type="EMBL" id="KAH7951694.1"/>
    </source>
</evidence>
<dbReference type="OrthoDB" id="6020543at2759"/>
<keyword evidence="1" id="KW-0147">Chitin-binding</keyword>
<comment type="caution">
    <text evidence="8">The sequence shown here is derived from an EMBL/GenBank/DDBJ whole genome shotgun (WGS) entry which is preliminary data.</text>
</comment>
<dbReference type="PANTHER" id="PTHR23301">
    <property type="entry name" value="CHITIN BINDING PERITROPHIN-A"/>
    <property type="match status" value="1"/>
</dbReference>
<keyword evidence="9" id="KW-1185">Reference proteome</keyword>
<dbReference type="Proteomes" id="UP000821837">
    <property type="component" value="Chromosome 5"/>
</dbReference>
<dbReference type="VEuPathDB" id="VectorBase:RSAN_040819"/>
<dbReference type="EMBL" id="JABSTV010001251">
    <property type="protein sequence ID" value="KAH7951694.1"/>
    <property type="molecule type" value="Genomic_DNA"/>
</dbReference>
<feature type="signal peptide" evidence="6">
    <location>
        <begin position="1"/>
        <end position="22"/>
    </location>
</feature>
<reference evidence="8" key="2">
    <citation type="submission" date="2021-09" db="EMBL/GenBank/DDBJ databases">
        <authorList>
            <person name="Jia N."/>
            <person name="Wang J."/>
            <person name="Shi W."/>
            <person name="Du L."/>
            <person name="Sun Y."/>
            <person name="Zhan W."/>
            <person name="Jiang J."/>
            <person name="Wang Q."/>
            <person name="Zhang B."/>
            <person name="Ji P."/>
            <person name="Sakyi L.B."/>
            <person name="Cui X."/>
            <person name="Yuan T."/>
            <person name="Jiang B."/>
            <person name="Yang W."/>
            <person name="Lam T.T.-Y."/>
            <person name="Chang Q."/>
            <person name="Ding S."/>
            <person name="Wang X."/>
            <person name="Zhu J."/>
            <person name="Ruan X."/>
            <person name="Zhao L."/>
            <person name="Wei J."/>
            <person name="Que T."/>
            <person name="Du C."/>
            <person name="Cheng J."/>
            <person name="Dai P."/>
            <person name="Han X."/>
            <person name="Huang E."/>
            <person name="Gao Y."/>
            <person name="Liu J."/>
            <person name="Shao H."/>
            <person name="Ye R."/>
            <person name="Li L."/>
            <person name="Wei W."/>
            <person name="Wang X."/>
            <person name="Wang C."/>
            <person name="Huo Q."/>
            <person name="Li W."/>
            <person name="Guo W."/>
            <person name="Chen H."/>
            <person name="Chen S."/>
            <person name="Zhou L."/>
            <person name="Zhou L."/>
            <person name="Ni X."/>
            <person name="Tian J."/>
            <person name="Zhou Y."/>
            <person name="Sheng Y."/>
            <person name="Liu T."/>
            <person name="Pan Y."/>
            <person name="Xia L."/>
            <person name="Li J."/>
            <person name="Zhao F."/>
            <person name="Cao W."/>
        </authorList>
    </citation>
    <scope>NUCLEOTIDE SEQUENCE</scope>
    <source>
        <strain evidence="8">Rsan-2018</strain>
        <tissue evidence="8">Larvae</tissue>
    </source>
</reference>
<name>A0A9D4PSR4_RHISA</name>
<gene>
    <name evidence="8" type="ORF">HPB52_011262</name>
</gene>
<dbReference type="GO" id="GO:0005576">
    <property type="term" value="C:extracellular region"/>
    <property type="evidence" value="ECO:0007669"/>
    <property type="project" value="InterPro"/>
</dbReference>
<evidence type="ECO:0000313" key="9">
    <source>
        <dbReference type="Proteomes" id="UP000821837"/>
    </source>
</evidence>
<dbReference type="OMA" id="DEHVVCP"/>
<dbReference type="SMART" id="SM00494">
    <property type="entry name" value="ChtBD2"/>
    <property type="match status" value="1"/>
</dbReference>
<dbReference type="PROSITE" id="PS50940">
    <property type="entry name" value="CHIT_BIND_II"/>
    <property type="match status" value="1"/>
</dbReference>
<dbReference type="Gene3D" id="2.170.140.10">
    <property type="entry name" value="Chitin binding domain"/>
    <property type="match status" value="1"/>
</dbReference>
<dbReference type="PANTHER" id="PTHR23301:SF0">
    <property type="entry name" value="CHITIN-BINDING TYPE-2 DOMAIN-CONTAINING PROTEIN-RELATED"/>
    <property type="match status" value="1"/>
</dbReference>